<dbReference type="Proteomes" id="UP000886043">
    <property type="component" value="Unassembled WGS sequence"/>
</dbReference>
<name>A0A7C3H3Y3_9BACT</name>
<evidence type="ECO:0000256" key="1">
    <source>
        <dbReference type="ARBA" id="ARBA00010688"/>
    </source>
</evidence>
<keyword evidence="3" id="KW-0418">Kinase</keyword>
<reference evidence="5" key="1">
    <citation type="journal article" date="2020" name="mSystems">
        <title>Genome- and Community-Level Interaction Insights into Carbon Utilization and Element Cycling Functions of Hydrothermarchaeota in Hydrothermal Sediment.</title>
        <authorList>
            <person name="Zhou Z."/>
            <person name="Liu Y."/>
            <person name="Xu W."/>
            <person name="Pan J."/>
            <person name="Luo Z.H."/>
            <person name="Li M."/>
        </authorList>
    </citation>
    <scope>NUCLEOTIDE SEQUENCE [LARGE SCALE GENOMIC DNA]</scope>
    <source>
        <strain evidence="5">HyVt-483</strain>
    </source>
</reference>
<dbReference type="InterPro" id="IPR052700">
    <property type="entry name" value="Carb_kinase_PfkB-like"/>
</dbReference>
<dbReference type="InterPro" id="IPR011611">
    <property type="entry name" value="PfkB_dom"/>
</dbReference>
<dbReference type="PANTHER" id="PTHR43320:SF3">
    <property type="entry name" value="CARBOHYDRATE KINASE PFKB DOMAIN-CONTAINING PROTEIN"/>
    <property type="match status" value="1"/>
</dbReference>
<dbReference type="PANTHER" id="PTHR43320">
    <property type="entry name" value="SUGAR KINASE"/>
    <property type="match status" value="1"/>
</dbReference>
<dbReference type="InterPro" id="IPR029056">
    <property type="entry name" value="Ribokinase-like"/>
</dbReference>
<evidence type="ECO:0000256" key="2">
    <source>
        <dbReference type="ARBA" id="ARBA00022679"/>
    </source>
</evidence>
<keyword evidence="2" id="KW-0808">Transferase</keyword>
<comment type="caution">
    <text evidence="5">The sequence shown here is derived from an EMBL/GenBank/DDBJ whole genome shotgun (WGS) entry which is preliminary data.</text>
</comment>
<dbReference type="AlphaFoldDB" id="A0A7C3H3Y3"/>
<gene>
    <name evidence="5" type="ORF">ENJ40_02955</name>
</gene>
<dbReference type="Pfam" id="PF00294">
    <property type="entry name" value="PfkB"/>
    <property type="match status" value="1"/>
</dbReference>
<dbReference type="SUPFAM" id="SSF53613">
    <property type="entry name" value="Ribokinase-like"/>
    <property type="match status" value="1"/>
</dbReference>
<sequence>MREIRFLGSGALNLDLFYRVADLREIRFRGLELRPGEERAGDRRTFLELRDLLEARGEFLAVSGGGSAANTLWALARFGFSCAFTGAVGEDPEGEAVLSEMASAGVDLSRVRVKGSTGLALIVLDERRDRFILVTPGSCEEALADFRPRIFPEEWLHLSSLVSETGFSFHRRLVETASKGVSLDPGEIYVARGPEALAPLLQRARYLFMTEREWQTLGLSRDFLRREGKVLFLKRGARGARLVQPERILDFPAEVPSRVVDNTGAGDFFDAGVLAGLALGFTLERCLRLGLKVAAASLSDYGRRGCPSREEFLEWIRELAPEEA</sequence>
<evidence type="ECO:0000313" key="5">
    <source>
        <dbReference type="EMBL" id="HFC97405.1"/>
    </source>
</evidence>
<comment type="similarity">
    <text evidence="1">Belongs to the carbohydrate kinase PfkB family.</text>
</comment>
<evidence type="ECO:0000259" key="4">
    <source>
        <dbReference type="Pfam" id="PF00294"/>
    </source>
</evidence>
<dbReference type="EMBL" id="DRMH01000030">
    <property type="protein sequence ID" value="HFC97405.1"/>
    <property type="molecule type" value="Genomic_DNA"/>
</dbReference>
<protein>
    <recommendedName>
        <fullName evidence="4">Carbohydrate kinase PfkB domain-containing protein</fullName>
    </recommendedName>
</protein>
<proteinExistence type="inferred from homology"/>
<organism evidence="5">
    <name type="scientific">Thermosulfurimonas dismutans</name>
    <dbReference type="NCBI Taxonomy" id="999894"/>
    <lineage>
        <taxon>Bacteria</taxon>
        <taxon>Pseudomonadati</taxon>
        <taxon>Thermodesulfobacteriota</taxon>
        <taxon>Thermodesulfobacteria</taxon>
        <taxon>Thermodesulfobacteriales</taxon>
        <taxon>Thermodesulfobacteriaceae</taxon>
        <taxon>Thermosulfurimonas</taxon>
    </lineage>
</organism>
<dbReference type="GO" id="GO:0016301">
    <property type="term" value="F:kinase activity"/>
    <property type="evidence" value="ECO:0007669"/>
    <property type="project" value="UniProtKB-KW"/>
</dbReference>
<evidence type="ECO:0000256" key="3">
    <source>
        <dbReference type="ARBA" id="ARBA00022777"/>
    </source>
</evidence>
<dbReference type="Gene3D" id="3.40.1190.20">
    <property type="match status" value="1"/>
</dbReference>
<accession>A0A7C3H3Y3</accession>
<feature type="domain" description="Carbohydrate kinase PfkB" evidence="4">
    <location>
        <begin position="63"/>
        <end position="305"/>
    </location>
</feature>